<name>A0A6G5QND2_CAMRE</name>
<proteinExistence type="inferred from homology"/>
<reference evidence="9 10" key="1">
    <citation type="submission" date="2016-07" db="EMBL/GenBank/DDBJ databases">
        <title>Comparative genomics of the Campylobacter concisus group.</title>
        <authorList>
            <person name="Miller W.G."/>
            <person name="Yee E."/>
            <person name="Chapman M.H."/>
            <person name="Huynh S."/>
            <person name="Bono J.L."/>
            <person name="On S.L.W."/>
            <person name="StLeger J."/>
            <person name="Foster G."/>
            <person name="Parker C.T."/>
        </authorList>
    </citation>
    <scope>NUCLEOTIDE SEQUENCE [LARGE SCALE GENOMIC DNA]</scope>
    <source>
        <strain evidence="9 10">ATCC 33238</strain>
    </source>
</reference>
<evidence type="ECO:0000313" key="10">
    <source>
        <dbReference type="Proteomes" id="UP000502377"/>
    </source>
</evidence>
<gene>
    <name evidence="9" type="primary">ctsF</name>
    <name evidence="9" type="ORF">CRECT_1445</name>
</gene>
<dbReference type="GO" id="GO:0005886">
    <property type="term" value="C:plasma membrane"/>
    <property type="evidence" value="ECO:0007669"/>
    <property type="project" value="UniProtKB-SubCell"/>
</dbReference>
<comment type="similarity">
    <text evidence="2">Belongs to the GSP F family.</text>
</comment>
<feature type="transmembrane region" description="Helical" evidence="7">
    <location>
        <begin position="180"/>
        <end position="200"/>
    </location>
</feature>
<keyword evidence="4 7" id="KW-0812">Transmembrane</keyword>
<dbReference type="GO" id="GO:0015628">
    <property type="term" value="P:protein secretion by the type II secretion system"/>
    <property type="evidence" value="ECO:0007669"/>
    <property type="project" value="TreeGrafter"/>
</dbReference>
<dbReference type="PRINTS" id="PR00812">
    <property type="entry name" value="BCTERIALGSPF"/>
</dbReference>
<dbReference type="Proteomes" id="UP000502377">
    <property type="component" value="Chromosome"/>
</dbReference>
<keyword evidence="5 7" id="KW-1133">Transmembrane helix</keyword>
<evidence type="ECO:0000313" key="9">
    <source>
        <dbReference type="EMBL" id="QCD47094.1"/>
    </source>
</evidence>
<evidence type="ECO:0000256" key="3">
    <source>
        <dbReference type="ARBA" id="ARBA00022475"/>
    </source>
</evidence>
<evidence type="ECO:0000256" key="1">
    <source>
        <dbReference type="ARBA" id="ARBA00004651"/>
    </source>
</evidence>
<feature type="domain" description="Type II secretion system protein GspF" evidence="8">
    <location>
        <begin position="287"/>
        <end position="404"/>
    </location>
</feature>
<evidence type="ECO:0000256" key="5">
    <source>
        <dbReference type="ARBA" id="ARBA00022989"/>
    </source>
</evidence>
<accession>A0A6G5QND2</accession>
<feature type="transmembrane region" description="Helical" evidence="7">
    <location>
        <begin position="385"/>
        <end position="406"/>
    </location>
</feature>
<organism evidence="9 10">
    <name type="scientific">Campylobacter rectus</name>
    <name type="common">Wolinella recta</name>
    <dbReference type="NCBI Taxonomy" id="203"/>
    <lineage>
        <taxon>Bacteria</taxon>
        <taxon>Pseudomonadati</taxon>
        <taxon>Campylobacterota</taxon>
        <taxon>Epsilonproteobacteria</taxon>
        <taxon>Campylobacterales</taxon>
        <taxon>Campylobacteraceae</taxon>
        <taxon>Campylobacter</taxon>
    </lineage>
</organism>
<dbReference type="InterPro" id="IPR042094">
    <property type="entry name" value="T2SS_GspF_sf"/>
</dbReference>
<dbReference type="PANTHER" id="PTHR30012">
    <property type="entry name" value="GENERAL SECRETION PATHWAY PROTEIN"/>
    <property type="match status" value="1"/>
</dbReference>
<feature type="domain" description="Type II secretion system protein GspF" evidence="8">
    <location>
        <begin position="79"/>
        <end position="201"/>
    </location>
</feature>
<evidence type="ECO:0000256" key="6">
    <source>
        <dbReference type="ARBA" id="ARBA00023136"/>
    </source>
</evidence>
<dbReference type="EMBL" id="CP012543">
    <property type="protein sequence ID" value="QCD47094.1"/>
    <property type="molecule type" value="Genomic_DNA"/>
</dbReference>
<evidence type="ECO:0000256" key="4">
    <source>
        <dbReference type="ARBA" id="ARBA00022692"/>
    </source>
</evidence>
<dbReference type="InterPro" id="IPR018076">
    <property type="entry name" value="T2SS_GspF_dom"/>
</dbReference>
<dbReference type="InterPro" id="IPR003004">
    <property type="entry name" value="GspF/PilC"/>
</dbReference>
<keyword evidence="6 7" id="KW-0472">Membrane</keyword>
<evidence type="ECO:0000256" key="2">
    <source>
        <dbReference type="ARBA" id="ARBA00005745"/>
    </source>
</evidence>
<comment type="subcellular location">
    <subcellularLocation>
        <location evidence="1">Cell membrane</location>
        <topology evidence="1">Multi-pass membrane protein</topology>
    </subcellularLocation>
</comment>
<dbReference type="Pfam" id="PF00482">
    <property type="entry name" value="T2SSF"/>
    <property type="match status" value="2"/>
</dbReference>
<sequence length="416" mass="46723">MKFFEVEYMANGRRQKMTLKANNRSEAQAIAKTKNAGVVVKVGETKNVPLEEQFADLMNKVSTFFGGSKIKINNLIAAFRQLSVMTNAGISIHDSIKEVSKSTEDKRLKAIFATLNDDLNQGQSLTDAITKFKGELGDVVIAMVKLGESTGNMSESLHKLSEILHEVWENQRKFKKAMRYPIIVMSAMAIAFVILMIFVVPQFREIFEQLGANLPVPTVILLSIESALSNYGLYILAGFIAAIYAIKYMYKQNDDFKYKFDKFMLKVYLINKIIFYSTMNRFNLIFTELVRAGIPIADALETATLTVENQDIHDKLATIRLAVSRGVSLTEAFRDTQLYESMLIQMLSAGEKGGAIDAMLEKITDYYKAKFSDLVDNISSYVEPIMLLFMAGMVILLALGIFMPMWDLGNAVQGRQ</sequence>
<keyword evidence="3" id="KW-1003">Cell membrane</keyword>
<dbReference type="Gene3D" id="1.20.81.30">
    <property type="entry name" value="Type II secretion system (T2SS), domain F"/>
    <property type="match status" value="2"/>
</dbReference>
<dbReference type="AlphaFoldDB" id="A0A6G5QND2"/>
<evidence type="ECO:0000256" key="7">
    <source>
        <dbReference type="SAM" id="Phobius"/>
    </source>
</evidence>
<evidence type="ECO:0000259" key="8">
    <source>
        <dbReference type="Pfam" id="PF00482"/>
    </source>
</evidence>
<dbReference type="RefSeq" id="WP_002945232.1">
    <property type="nucleotide sequence ID" value="NZ_CP012543.1"/>
</dbReference>
<protein>
    <submittedName>
        <fullName evidence="9">Transformation system, type II secretion system membrane protein CtsF</fullName>
    </submittedName>
</protein>
<dbReference type="KEGG" id="crx:CRECT_1445"/>
<dbReference type="PANTHER" id="PTHR30012:SF4">
    <property type="entry name" value="MSHA BIOGENESIS PROTEIN MSHG"/>
    <property type="match status" value="1"/>
</dbReference>
<feature type="transmembrane region" description="Helical" evidence="7">
    <location>
        <begin position="231"/>
        <end position="250"/>
    </location>
</feature>